<keyword evidence="2" id="KW-1185">Reference proteome</keyword>
<dbReference type="AlphaFoldDB" id="A0AAV1Z5W1"/>
<dbReference type="EMBL" id="CAXIEN010000025">
    <property type="protein sequence ID" value="CAL1266980.1"/>
    <property type="molecule type" value="Genomic_DNA"/>
</dbReference>
<organism evidence="1 2">
    <name type="scientific">Larinioides sclopetarius</name>
    <dbReference type="NCBI Taxonomy" id="280406"/>
    <lineage>
        <taxon>Eukaryota</taxon>
        <taxon>Metazoa</taxon>
        <taxon>Ecdysozoa</taxon>
        <taxon>Arthropoda</taxon>
        <taxon>Chelicerata</taxon>
        <taxon>Arachnida</taxon>
        <taxon>Araneae</taxon>
        <taxon>Araneomorphae</taxon>
        <taxon>Entelegynae</taxon>
        <taxon>Araneoidea</taxon>
        <taxon>Araneidae</taxon>
        <taxon>Larinioides</taxon>
    </lineage>
</organism>
<evidence type="ECO:0000313" key="2">
    <source>
        <dbReference type="Proteomes" id="UP001497382"/>
    </source>
</evidence>
<gene>
    <name evidence="1" type="ORF">LARSCL_LOCUS3388</name>
</gene>
<name>A0AAV1Z5W1_9ARAC</name>
<reference evidence="1 2" key="1">
    <citation type="submission" date="2024-04" db="EMBL/GenBank/DDBJ databases">
        <authorList>
            <person name="Rising A."/>
            <person name="Reimegard J."/>
            <person name="Sonavane S."/>
            <person name="Akerstrom W."/>
            <person name="Nylinder S."/>
            <person name="Hedman E."/>
            <person name="Kallberg Y."/>
        </authorList>
    </citation>
    <scope>NUCLEOTIDE SEQUENCE [LARGE SCALE GENOMIC DNA]</scope>
</reference>
<sequence>MGEAIFLAPSLGSVGPCEEFNFLEMCSPVSKYRPRKYGMGPAVGEWVELKSLKVLSCCWKVIEDFYKDRKDFCGSKVS</sequence>
<protein>
    <submittedName>
        <fullName evidence="1">Uncharacterized protein</fullName>
    </submittedName>
</protein>
<accession>A0AAV1Z5W1</accession>
<evidence type="ECO:0000313" key="1">
    <source>
        <dbReference type="EMBL" id="CAL1266980.1"/>
    </source>
</evidence>
<comment type="caution">
    <text evidence="1">The sequence shown here is derived from an EMBL/GenBank/DDBJ whole genome shotgun (WGS) entry which is preliminary data.</text>
</comment>
<dbReference type="Proteomes" id="UP001497382">
    <property type="component" value="Unassembled WGS sequence"/>
</dbReference>
<proteinExistence type="predicted"/>